<dbReference type="GeneID" id="68355254"/>
<name>A0A9P8MYJ5_9HYPO</name>
<sequence length="414" mass="46060">MRCWIQALMAGLAASVALNYGMGDDVPPALIASEGATLAPRPEAGEFEDLVPFTVNVSAHLVATPGGKHLSEKALDGQMDIINRSFAPHNISFALVETEHIIDTLWGQGIDEMRMMWKSNRGDARTLNLYFIERFSDDPTTTGLLYSPDRIPRDLGTYRVDGAIIAAHTVPGGPGWDAATWEGKAAVRGIGYWLGLLGTSRVRCSGQGDYVDDTPAAMRDESLGICPVGLDSCPDQPGLDPIHNFMSPTSDSCKTEFTPGQGRRMHKRWRALREPHRVPTTPPLAPITPLKRETEGKLPYYAKPKSMMAALVECLPHEANVTLETREDHCSTFIYCYFGTWKAANTGEKYTSNNTWIECENARVQPQTDEEAGITDSESESESESELAERRRRSLDDDLASWWWAYWKNEVYHF</sequence>
<feature type="chain" id="PRO_5040478252" description="Metalloprotease" evidence="3">
    <location>
        <begin position="24"/>
        <end position="414"/>
    </location>
</feature>
<keyword evidence="5" id="KW-1185">Reference proteome</keyword>
<evidence type="ECO:0000256" key="3">
    <source>
        <dbReference type="SAM" id="SignalP"/>
    </source>
</evidence>
<keyword evidence="3" id="KW-0732">Signal</keyword>
<proteinExistence type="inferred from homology"/>
<dbReference type="OrthoDB" id="536211at2759"/>
<evidence type="ECO:0000313" key="4">
    <source>
        <dbReference type="EMBL" id="KAH0963615.1"/>
    </source>
</evidence>
<feature type="compositionally biased region" description="Acidic residues" evidence="2">
    <location>
        <begin position="368"/>
        <end position="386"/>
    </location>
</feature>
<dbReference type="GO" id="GO:0008237">
    <property type="term" value="F:metallopeptidase activity"/>
    <property type="evidence" value="ECO:0007669"/>
    <property type="project" value="InterPro"/>
</dbReference>
<accession>A0A9P8MYJ5</accession>
<dbReference type="Gene3D" id="3.40.390.10">
    <property type="entry name" value="Collagenase (Catalytic Domain)"/>
    <property type="match status" value="1"/>
</dbReference>
<feature type="signal peptide" evidence="3">
    <location>
        <begin position="1"/>
        <end position="23"/>
    </location>
</feature>
<comment type="caution">
    <text evidence="4">The sequence shown here is derived from an EMBL/GenBank/DDBJ whole genome shotgun (WGS) entry which is preliminary data.</text>
</comment>
<evidence type="ECO:0000256" key="2">
    <source>
        <dbReference type="SAM" id="MobiDB-lite"/>
    </source>
</evidence>
<dbReference type="EMBL" id="JAIZPD010000005">
    <property type="protein sequence ID" value="KAH0963615.1"/>
    <property type="molecule type" value="Genomic_DNA"/>
</dbReference>
<gene>
    <name evidence="4" type="ORF">HRG_06125</name>
</gene>
<dbReference type="InterPro" id="IPR024079">
    <property type="entry name" value="MetalloPept_cat_dom_sf"/>
</dbReference>
<evidence type="ECO:0008006" key="6">
    <source>
        <dbReference type="Google" id="ProtNLM"/>
    </source>
</evidence>
<evidence type="ECO:0000313" key="5">
    <source>
        <dbReference type="Proteomes" id="UP000824596"/>
    </source>
</evidence>
<reference evidence="4" key="1">
    <citation type="submission" date="2021-09" db="EMBL/GenBank/DDBJ databases">
        <title>A high-quality genome of the endoparasitic fungus Hirsutella rhossiliensis with a comparison of Hirsutella genomes reveals transposable elements contributing to genome size variation.</title>
        <authorList>
            <person name="Lin R."/>
            <person name="Jiao Y."/>
            <person name="Sun X."/>
            <person name="Ling J."/>
            <person name="Xie B."/>
            <person name="Cheng X."/>
        </authorList>
    </citation>
    <scope>NUCLEOTIDE SEQUENCE</scope>
    <source>
        <strain evidence="4">HR02</strain>
    </source>
</reference>
<dbReference type="PANTHER" id="PTHR47466">
    <property type="match status" value="1"/>
</dbReference>
<dbReference type="AlphaFoldDB" id="A0A9P8MYJ5"/>
<feature type="region of interest" description="Disordered" evidence="2">
    <location>
        <begin position="363"/>
        <end position="394"/>
    </location>
</feature>
<dbReference type="Proteomes" id="UP000824596">
    <property type="component" value="Unassembled WGS sequence"/>
</dbReference>
<dbReference type="PANTHER" id="PTHR47466:SF1">
    <property type="entry name" value="METALLOPROTEASE MEP1 (AFU_ORTHOLOGUE AFUA_1G07730)-RELATED"/>
    <property type="match status" value="1"/>
</dbReference>
<organism evidence="4 5">
    <name type="scientific">Hirsutella rhossiliensis</name>
    <dbReference type="NCBI Taxonomy" id="111463"/>
    <lineage>
        <taxon>Eukaryota</taxon>
        <taxon>Fungi</taxon>
        <taxon>Dikarya</taxon>
        <taxon>Ascomycota</taxon>
        <taxon>Pezizomycotina</taxon>
        <taxon>Sordariomycetes</taxon>
        <taxon>Hypocreomycetidae</taxon>
        <taxon>Hypocreales</taxon>
        <taxon>Ophiocordycipitaceae</taxon>
        <taxon>Hirsutella</taxon>
    </lineage>
</organism>
<dbReference type="RefSeq" id="XP_044721128.1">
    <property type="nucleotide sequence ID" value="XM_044864596.1"/>
</dbReference>
<comment type="similarity">
    <text evidence="1">Belongs to the peptidase M43B family.</text>
</comment>
<evidence type="ECO:0000256" key="1">
    <source>
        <dbReference type="ARBA" id="ARBA00008721"/>
    </source>
</evidence>
<protein>
    <recommendedName>
        <fullName evidence="6">Metalloprotease</fullName>
    </recommendedName>
</protein>